<keyword evidence="1" id="KW-0472">Membrane</keyword>
<proteinExistence type="predicted"/>
<feature type="transmembrane region" description="Helical" evidence="1">
    <location>
        <begin position="37"/>
        <end position="59"/>
    </location>
</feature>
<feature type="domain" description="Band 7" evidence="2">
    <location>
        <begin position="64"/>
        <end position="254"/>
    </location>
</feature>
<sequence length="304" mass="32253">MTSLIFITILVVLAVVAFVAAARHLKLNDPGRHTDDIPRGAFLTAGGAFLAGALLWLFLATFTTVSANAVGIVTAFGKPVGTVSSGAHFLAPWDSVEEFTTRIQVTQRLYDQNKGDQPGQDCVEVNLAGGAKACADMTIRYVINANDAVDLWKRYGSFDSVRDSFLRSATDNAAKIVYGQYQPQEAISGDALPAITQKMTAELTKQLSSSGLTLVAVAPGQLHLDPGVQNRLNGILDAQTQTTIAQQNLAKNQAQAAANQALTNSLSEPILVQECLDAAKEIKPTYFNCFPGGSSGTPLINIGK</sequence>
<accession>A0ABY7B8P1</accession>
<keyword evidence="1" id="KW-1133">Transmembrane helix</keyword>
<name>A0ABY7B8P1_9PSEU</name>
<gene>
    <name evidence="3" type="ORF">ORV05_04765</name>
</gene>
<dbReference type="InterPro" id="IPR001107">
    <property type="entry name" value="Band_7"/>
</dbReference>
<dbReference type="EMBL" id="CP113836">
    <property type="protein sequence ID" value="WAL67103.1"/>
    <property type="molecule type" value="Genomic_DNA"/>
</dbReference>
<evidence type="ECO:0000313" key="3">
    <source>
        <dbReference type="EMBL" id="WAL67103.1"/>
    </source>
</evidence>
<organism evidence="3 4">
    <name type="scientific">Amycolatopsis cynarae</name>
    <dbReference type="NCBI Taxonomy" id="2995223"/>
    <lineage>
        <taxon>Bacteria</taxon>
        <taxon>Bacillati</taxon>
        <taxon>Actinomycetota</taxon>
        <taxon>Actinomycetes</taxon>
        <taxon>Pseudonocardiales</taxon>
        <taxon>Pseudonocardiaceae</taxon>
        <taxon>Amycolatopsis</taxon>
    </lineage>
</organism>
<evidence type="ECO:0000259" key="2">
    <source>
        <dbReference type="Pfam" id="PF01145"/>
    </source>
</evidence>
<dbReference type="RefSeq" id="WP_268757229.1">
    <property type="nucleotide sequence ID" value="NZ_CP113836.1"/>
</dbReference>
<evidence type="ECO:0000256" key="1">
    <source>
        <dbReference type="SAM" id="Phobius"/>
    </source>
</evidence>
<keyword evidence="4" id="KW-1185">Reference proteome</keyword>
<protein>
    <submittedName>
        <fullName evidence="3">SPFH domain-containing protein</fullName>
    </submittedName>
</protein>
<dbReference type="Pfam" id="PF01145">
    <property type="entry name" value="Band_7"/>
    <property type="match status" value="1"/>
</dbReference>
<reference evidence="3" key="1">
    <citation type="submission" date="2022-11" db="EMBL/GenBank/DDBJ databases">
        <authorList>
            <person name="Mo P."/>
        </authorList>
    </citation>
    <scope>NUCLEOTIDE SEQUENCE</scope>
    <source>
        <strain evidence="3">HUAS 11-8</strain>
    </source>
</reference>
<evidence type="ECO:0000313" key="4">
    <source>
        <dbReference type="Proteomes" id="UP001163203"/>
    </source>
</evidence>
<dbReference type="Proteomes" id="UP001163203">
    <property type="component" value="Chromosome"/>
</dbReference>
<keyword evidence="1" id="KW-0812">Transmembrane</keyword>